<accession>A0A9X2H5T7</accession>
<comment type="caution">
    <text evidence="3">The sequence shown here is derived from an EMBL/GenBank/DDBJ whole genome shotgun (WGS) entry which is preliminary data.</text>
</comment>
<feature type="compositionally biased region" description="Low complexity" evidence="1">
    <location>
        <begin position="313"/>
        <end position="325"/>
    </location>
</feature>
<evidence type="ECO:0000313" key="4">
    <source>
        <dbReference type="Proteomes" id="UP001139722"/>
    </source>
</evidence>
<dbReference type="AlphaFoldDB" id="A0A9X2H5T7"/>
<reference evidence="3" key="1">
    <citation type="submission" date="2022-06" db="EMBL/GenBank/DDBJ databases">
        <title>Sequencing the genomes of 1000 actinobacteria strains.</title>
        <authorList>
            <person name="Klenk H.-P."/>
        </authorList>
    </citation>
    <scope>NUCLEOTIDE SEQUENCE</scope>
    <source>
        <strain evidence="3">DSM 22016</strain>
    </source>
</reference>
<organism evidence="3 4">
    <name type="scientific">Agromyces terreus</name>
    <dbReference type="NCBI Taxonomy" id="424795"/>
    <lineage>
        <taxon>Bacteria</taxon>
        <taxon>Bacillati</taxon>
        <taxon>Actinomycetota</taxon>
        <taxon>Actinomycetes</taxon>
        <taxon>Micrococcales</taxon>
        <taxon>Microbacteriaceae</taxon>
        <taxon>Agromyces</taxon>
    </lineage>
</organism>
<dbReference type="InterPro" id="IPR007345">
    <property type="entry name" value="Polysacch_pyruvyl_Trfase"/>
</dbReference>
<evidence type="ECO:0000256" key="1">
    <source>
        <dbReference type="SAM" id="MobiDB-lite"/>
    </source>
</evidence>
<proteinExistence type="predicted"/>
<dbReference type="RefSeq" id="WP_156999465.1">
    <property type="nucleotide sequence ID" value="NZ_BAAANU010000015.1"/>
</dbReference>
<dbReference type="EMBL" id="JAMZDY010000001">
    <property type="protein sequence ID" value="MCP2371327.1"/>
    <property type="molecule type" value="Genomic_DNA"/>
</dbReference>
<dbReference type="Pfam" id="PF04230">
    <property type="entry name" value="PS_pyruv_trans"/>
    <property type="match status" value="1"/>
</dbReference>
<feature type="domain" description="Polysaccharide pyruvyl transferase" evidence="2">
    <location>
        <begin position="151"/>
        <end position="200"/>
    </location>
</feature>
<gene>
    <name evidence="3" type="ORF">BJ978_002003</name>
</gene>
<name>A0A9X2H5T7_9MICO</name>
<dbReference type="OrthoDB" id="9803627at2"/>
<evidence type="ECO:0000259" key="2">
    <source>
        <dbReference type="Pfam" id="PF04230"/>
    </source>
</evidence>
<evidence type="ECO:0000313" key="3">
    <source>
        <dbReference type="EMBL" id="MCP2371327.1"/>
    </source>
</evidence>
<feature type="region of interest" description="Disordered" evidence="1">
    <location>
        <begin position="256"/>
        <end position="337"/>
    </location>
</feature>
<keyword evidence="4" id="KW-1185">Reference proteome</keyword>
<protein>
    <recommendedName>
        <fullName evidence="2">Polysaccharide pyruvyl transferase domain-containing protein</fullName>
    </recommendedName>
</protein>
<dbReference type="Proteomes" id="UP001139722">
    <property type="component" value="Unassembled WGS sequence"/>
</dbReference>
<sequence>MPSDLFEDVSGVGCLRWNPDRDGRRVSNFGDLLGPRIVEALVRRRPAAADPAPAFRGRLLTVGSVLHFATAGDVVWGSGLNGKVATELPAVLDVRALRGPFTRCAVLAAGLDAPAVHGDPALLAAELWPELRPASGGPDRGPIAVPNLHEIERFDEAVRVSPIGDPFEVMREIAGAEFVTGSSLHGVILADAFGIPSRPVRSEVEHPFKYVDYYASTGRYNVEFASSFEHALELGPVPVPEIDLDALVRAFPADLWTHDGQPAPESSPAGGRGGPDEAGEALGRLRERIGGRPTPEESVSLALLEERLREASARPPAGPLAEARPPATPERPGYAGP</sequence>